<evidence type="ECO:0000256" key="1">
    <source>
        <dbReference type="SAM" id="Phobius"/>
    </source>
</evidence>
<proteinExistence type="predicted"/>
<feature type="transmembrane region" description="Helical" evidence="1">
    <location>
        <begin position="541"/>
        <end position="559"/>
    </location>
</feature>
<protein>
    <submittedName>
        <fullName evidence="2">Uncharacterized protein</fullName>
    </submittedName>
</protein>
<dbReference type="Proteomes" id="UP000530660">
    <property type="component" value="Unassembled WGS sequence"/>
</dbReference>
<keyword evidence="1" id="KW-0812">Transmembrane</keyword>
<dbReference type="OrthoDB" id="10593767at2759"/>
<dbReference type="EMBL" id="VWRR01000015">
    <property type="protein sequence ID" value="KAF6001297.1"/>
    <property type="molecule type" value="Genomic_DNA"/>
</dbReference>
<name>A0A7J7IFK7_9RHOD</name>
<comment type="caution">
    <text evidence="2">The sequence shown here is derived from an EMBL/GenBank/DDBJ whole genome shotgun (WGS) entry which is preliminary data.</text>
</comment>
<accession>A0A7J7IFK7</accession>
<keyword evidence="1" id="KW-1133">Transmembrane helix</keyword>
<reference evidence="2 3" key="1">
    <citation type="journal article" date="2020" name="J. Phycol.">
        <title>Comparative genome analysis reveals Cyanidiococcus gen. nov., a new extremophilic red algal genus sister to Cyanidioschyzon (Cyanidioschyzonaceae, Rhodophyta).</title>
        <authorList>
            <person name="Liu S.-L."/>
            <person name="Chiang Y.-R."/>
            <person name="Yoon H.S."/>
            <person name="Fu H.-Y."/>
        </authorList>
    </citation>
    <scope>NUCLEOTIDE SEQUENCE [LARGE SCALE GENOMIC DNA]</scope>
    <source>
        <strain evidence="2 3">THAL066</strain>
    </source>
</reference>
<dbReference type="AlphaFoldDB" id="A0A7J7IFK7"/>
<sequence>MRFFIDIVEDAGRLGFPAPLLTLAALHGRNESAQTLEALVVAGGGGHETRSGVPNALWLIPVSSALSVSEDVLELRFEHVPFYVHAISEHDHWLLLVLTAATLEVLTISRAPAPSLQYRYALAVPAPCYRPGQDRGTASVGTTSTRCATEPDGRLRWRWASVAGPWLAAVYEDNDPRIWLLHWPSACRYAALDPSASSERARVLHEVHRNILLPCGFVYGAEDDDTPLWAQTRLAGVERFCSGAFTNDASWLALTCTAKRNRPRPQVSLTGAGDSKEINDAREHRDDHSVDARPCLILLWLPRRLGDPGIRTETADESKAIFLDIPLNHQVRRSARRPVRAPTPGPCVFLGTRALITTVVNSDGTTVASLWRHATISRGPSSQHSWSLWRSWRLTERQPVTALSVFTGSVSNSPNEWPGVLGVAVANGTLQSYIVRPTRGCTTRAPLLCTSWLRRHHRRGWRRAPATTSAVPSKAFDLVHDLPSSALVVVPWIDEQAQLDAVADTRRHASTEWLLCSASPDGTLVWIKLRQALAWTLVERALRFLFLYLLVICATRVFLFE</sequence>
<organism evidence="2 3">
    <name type="scientific">Cyanidiococcus yangmingshanensis</name>
    <dbReference type="NCBI Taxonomy" id="2690220"/>
    <lineage>
        <taxon>Eukaryota</taxon>
        <taxon>Rhodophyta</taxon>
        <taxon>Bangiophyceae</taxon>
        <taxon>Cyanidiales</taxon>
        <taxon>Cyanidiaceae</taxon>
        <taxon>Cyanidiococcus</taxon>
    </lineage>
</organism>
<keyword evidence="3" id="KW-1185">Reference proteome</keyword>
<evidence type="ECO:0000313" key="2">
    <source>
        <dbReference type="EMBL" id="KAF6001297.1"/>
    </source>
</evidence>
<evidence type="ECO:0000313" key="3">
    <source>
        <dbReference type="Proteomes" id="UP000530660"/>
    </source>
</evidence>
<gene>
    <name evidence="2" type="ORF">F1559_002673</name>
</gene>
<keyword evidence="1" id="KW-0472">Membrane</keyword>